<reference evidence="2 3" key="1">
    <citation type="submission" date="2020-03" db="EMBL/GenBank/DDBJ databases">
        <title>WGS of actinomycetes isolated from Thailand.</title>
        <authorList>
            <person name="Thawai C."/>
        </authorList>
    </citation>
    <scope>NUCLEOTIDE SEQUENCE [LARGE SCALE GENOMIC DNA]</scope>
    <source>
        <strain evidence="2 3">FMUSA5-5</strain>
    </source>
</reference>
<keyword evidence="3" id="KW-1185">Reference proteome</keyword>
<gene>
    <name evidence="2" type="ORF">HCN51_53090</name>
</gene>
<keyword evidence="1" id="KW-0472">Membrane</keyword>
<keyword evidence="1" id="KW-1133">Transmembrane helix</keyword>
<evidence type="ECO:0000256" key="1">
    <source>
        <dbReference type="SAM" id="Phobius"/>
    </source>
</evidence>
<evidence type="ECO:0000313" key="2">
    <source>
        <dbReference type="EMBL" id="NJP98071.1"/>
    </source>
</evidence>
<dbReference type="Proteomes" id="UP000696294">
    <property type="component" value="Unassembled WGS sequence"/>
</dbReference>
<keyword evidence="1" id="KW-0812">Transmembrane</keyword>
<evidence type="ECO:0000313" key="3">
    <source>
        <dbReference type="Proteomes" id="UP000696294"/>
    </source>
</evidence>
<evidence type="ECO:0008006" key="4">
    <source>
        <dbReference type="Google" id="ProtNLM"/>
    </source>
</evidence>
<name>A0ABX1BQJ9_9ACTN</name>
<proteinExistence type="predicted"/>
<protein>
    <recommendedName>
        <fullName evidence="4">DUF2530 domain-containing protein</fullName>
    </recommendedName>
</protein>
<dbReference type="EMBL" id="JAATEP010000080">
    <property type="protein sequence ID" value="NJP98071.1"/>
    <property type="molecule type" value="Genomic_DNA"/>
</dbReference>
<sequence>MNVHKLVAWALGGVAVWVVMVLVAFVIRWDVVAALEAGTATAASLGVAALVQWWRQRRKKEPREERRKAKRPTP</sequence>
<comment type="caution">
    <text evidence="2">The sequence shown here is derived from an EMBL/GenBank/DDBJ whole genome shotgun (WGS) entry which is preliminary data.</text>
</comment>
<feature type="transmembrane region" description="Helical" evidence="1">
    <location>
        <begin position="33"/>
        <end position="54"/>
    </location>
</feature>
<feature type="transmembrane region" description="Helical" evidence="1">
    <location>
        <begin position="7"/>
        <end position="27"/>
    </location>
</feature>
<dbReference type="RefSeq" id="WP_168021367.1">
    <property type="nucleotide sequence ID" value="NZ_JAATEP010000080.1"/>
</dbReference>
<accession>A0ABX1BQJ9</accession>
<organism evidence="2 3">
    <name type="scientific">Nonomuraea composti</name>
    <dbReference type="NCBI Taxonomy" id="2720023"/>
    <lineage>
        <taxon>Bacteria</taxon>
        <taxon>Bacillati</taxon>
        <taxon>Actinomycetota</taxon>
        <taxon>Actinomycetes</taxon>
        <taxon>Streptosporangiales</taxon>
        <taxon>Streptosporangiaceae</taxon>
        <taxon>Nonomuraea</taxon>
    </lineage>
</organism>